<dbReference type="EMBL" id="SOCP01000004">
    <property type="protein sequence ID" value="TDV53740.1"/>
    <property type="molecule type" value="Genomic_DNA"/>
</dbReference>
<dbReference type="OrthoDB" id="3696434at2"/>
<dbReference type="Gene3D" id="3.30.1310.10">
    <property type="entry name" value="Nucleoid-associated protein YbaB-like domain"/>
    <property type="match status" value="1"/>
</dbReference>
<dbReference type="SUPFAM" id="SSF82607">
    <property type="entry name" value="YbaB-like"/>
    <property type="match status" value="1"/>
</dbReference>
<feature type="compositionally biased region" description="Basic and acidic residues" evidence="1">
    <location>
        <begin position="138"/>
        <end position="148"/>
    </location>
</feature>
<name>A0A4R7VUT1_9PSEU</name>
<dbReference type="AlphaFoldDB" id="A0A4R7VUT1"/>
<feature type="region of interest" description="Disordered" evidence="1">
    <location>
        <begin position="114"/>
        <end position="148"/>
    </location>
</feature>
<reference evidence="2 3" key="1">
    <citation type="submission" date="2019-03" db="EMBL/GenBank/DDBJ databases">
        <title>Genomic Encyclopedia of Archaeal and Bacterial Type Strains, Phase II (KMG-II): from individual species to whole genera.</title>
        <authorList>
            <person name="Goeker M."/>
        </authorList>
    </citation>
    <scope>NUCLEOTIDE SEQUENCE [LARGE SCALE GENOMIC DNA]</scope>
    <source>
        <strain evidence="2 3">DSM 45499</strain>
    </source>
</reference>
<evidence type="ECO:0000313" key="2">
    <source>
        <dbReference type="EMBL" id="TDV53740.1"/>
    </source>
</evidence>
<comment type="caution">
    <text evidence="2">The sequence shown here is derived from an EMBL/GenBank/DDBJ whole genome shotgun (WGS) entry which is preliminary data.</text>
</comment>
<accession>A0A4R7VUT1</accession>
<organism evidence="2 3">
    <name type="scientific">Actinophytocola oryzae</name>
    <dbReference type="NCBI Taxonomy" id="502181"/>
    <lineage>
        <taxon>Bacteria</taxon>
        <taxon>Bacillati</taxon>
        <taxon>Actinomycetota</taxon>
        <taxon>Actinomycetes</taxon>
        <taxon>Pseudonocardiales</taxon>
        <taxon>Pseudonocardiaceae</taxon>
    </lineage>
</organism>
<evidence type="ECO:0000256" key="1">
    <source>
        <dbReference type="SAM" id="MobiDB-lite"/>
    </source>
</evidence>
<gene>
    <name evidence="2" type="ORF">CLV71_104208</name>
</gene>
<sequence length="148" mass="16063">MNDFVEQARQLGAEAAHLYSVTRRRKEALRGAEQQALQATGTASSPDGEVQVTVDAGGMVTGLELTRAALRRNPGDLAALVTSVIQEAAGQARAAVRDVYEPLRGEGIVRGIPVLMPAPDAEPPTRRRRTDPVEEAPFEERPITRLRR</sequence>
<dbReference type="InterPro" id="IPR004401">
    <property type="entry name" value="YbaB/EbfC"/>
</dbReference>
<proteinExistence type="predicted"/>
<dbReference type="InterPro" id="IPR036894">
    <property type="entry name" value="YbaB-like_sf"/>
</dbReference>
<dbReference type="Proteomes" id="UP000294927">
    <property type="component" value="Unassembled WGS sequence"/>
</dbReference>
<keyword evidence="3" id="KW-1185">Reference proteome</keyword>
<protein>
    <submittedName>
        <fullName evidence="2">YbaB/EbfC DNA-binding family protein</fullName>
    </submittedName>
</protein>
<dbReference type="GO" id="GO:0003677">
    <property type="term" value="F:DNA binding"/>
    <property type="evidence" value="ECO:0007669"/>
    <property type="project" value="UniProtKB-KW"/>
</dbReference>
<keyword evidence="2" id="KW-0238">DNA-binding</keyword>
<dbReference type="Pfam" id="PF02575">
    <property type="entry name" value="YbaB_DNA_bd"/>
    <property type="match status" value="1"/>
</dbReference>
<evidence type="ECO:0000313" key="3">
    <source>
        <dbReference type="Proteomes" id="UP000294927"/>
    </source>
</evidence>
<dbReference type="RefSeq" id="WP_133902772.1">
    <property type="nucleotide sequence ID" value="NZ_SOCP01000004.1"/>
</dbReference>